<name>A0ABD0L3B6_9CAEN</name>
<dbReference type="PANTHER" id="PTHR33505">
    <property type="entry name" value="ZGC:162634"/>
    <property type="match status" value="1"/>
</dbReference>
<dbReference type="PANTHER" id="PTHR33505:SF4">
    <property type="entry name" value="PROTEIN PREY, MITOCHONDRIAL"/>
    <property type="match status" value="1"/>
</dbReference>
<organism evidence="3 4">
    <name type="scientific">Batillaria attramentaria</name>
    <dbReference type="NCBI Taxonomy" id="370345"/>
    <lineage>
        <taxon>Eukaryota</taxon>
        <taxon>Metazoa</taxon>
        <taxon>Spiralia</taxon>
        <taxon>Lophotrochozoa</taxon>
        <taxon>Mollusca</taxon>
        <taxon>Gastropoda</taxon>
        <taxon>Caenogastropoda</taxon>
        <taxon>Sorbeoconcha</taxon>
        <taxon>Cerithioidea</taxon>
        <taxon>Batillariidae</taxon>
        <taxon>Batillaria</taxon>
    </lineage>
</organism>
<comment type="caution">
    <text evidence="3">The sequence shown here is derived from an EMBL/GenBank/DDBJ whole genome shotgun (WGS) entry which is preliminary data.</text>
</comment>
<reference evidence="3 4" key="1">
    <citation type="journal article" date="2023" name="Sci. Data">
        <title>Genome assembly of the Korean intertidal mud-creeper Batillaria attramentaria.</title>
        <authorList>
            <person name="Patra A.K."/>
            <person name="Ho P.T."/>
            <person name="Jun S."/>
            <person name="Lee S.J."/>
            <person name="Kim Y."/>
            <person name="Won Y.J."/>
        </authorList>
    </citation>
    <scope>NUCLEOTIDE SEQUENCE [LARGE SCALE GENOMIC DNA]</scope>
    <source>
        <strain evidence="3">Wonlab-2016</strain>
    </source>
</reference>
<evidence type="ECO:0000313" key="3">
    <source>
        <dbReference type="EMBL" id="KAK7493822.1"/>
    </source>
</evidence>
<dbReference type="InterPro" id="IPR005651">
    <property type="entry name" value="Trm112-like"/>
</dbReference>
<dbReference type="AlphaFoldDB" id="A0ABD0L3B6"/>
<comment type="similarity">
    <text evidence="1">Belongs to the PREY family.</text>
</comment>
<gene>
    <name evidence="3" type="ORF">BaRGS_00014963</name>
</gene>
<evidence type="ECO:0000313" key="4">
    <source>
        <dbReference type="Proteomes" id="UP001519460"/>
    </source>
</evidence>
<evidence type="ECO:0000256" key="1">
    <source>
        <dbReference type="ARBA" id="ARBA00038479"/>
    </source>
</evidence>
<dbReference type="Pfam" id="PF03966">
    <property type="entry name" value="Trm112p"/>
    <property type="match status" value="1"/>
</dbReference>
<dbReference type="HAMAP" id="MF_01187">
    <property type="entry name" value="UPF0434"/>
    <property type="match status" value="1"/>
</dbReference>
<accession>A0ABD0L3B6</accession>
<dbReference type="Gene3D" id="2.20.25.10">
    <property type="match status" value="1"/>
</dbReference>
<evidence type="ECO:0000256" key="2">
    <source>
        <dbReference type="ARBA" id="ARBA00040939"/>
    </source>
</evidence>
<proteinExistence type="inferred from homology"/>
<sequence>MEHKDFDSGHNIHSFWFLPSKGFFLTGKLRLLHGAVQQWLPSPQMNAQHYSQESKSTDGSRQFDEKLLEHLVCPLSKKDLRYDKQRNELVCDEIGVAYPIVNGIPNLVPQDARMLKKDSSPPEKQAS</sequence>
<keyword evidence="4" id="KW-1185">Reference proteome</keyword>
<dbReference type="Proteomes" id="UP001519460">
    <property type="component" value="Unassembled WGS sequence"/>
</dbReference>
<dbReference type="EMBL" id="JACVVK020000089">
    <property type="protein sequence ID" value="KAK7493822.1"/>
    <property type="molecule type" value="Genomic_DNA"/>
</dbReference>
<protein>
    <recommendedName>
        <fullName evidence="2">Protein preY, mitochondrial</fullName>
    </recommendedName>
</protein>
<dbReference type="SUPFAM" id="SSF158997">
    <property type="entry name" value="Trm112p-like"/>
    <property type="match status" value="1"/>
</dbReference>